<dbReference type="GO" id="GO:0032259">
    <property type="term" value="P:methylation"/>
    <property type="evidence" value="ECO:0007669"/>
    <property type="project" value="UniProtKB-KW"/>
</dbReference>
<dbReference type="EMBL" id="KV454475">
    <property type="protein sequence ID" value="ODV63271.1"/>
    <property type="molecule type" value="Genomic_DNA"/>
</dbReference>
<dbReference type="InterPro" id="IPR050602">
    <property type="entry name" value="Malonyl-ACP_OMT"/>
</dbReference>
<dbReference type="PANTHER" id="PTHR13090">
    <property type="entry name" value="ARGININE-HYDROXYLASE NDUFAF5, MITOCHONDRIAL"/>
    <property type="match status" value="1"/>
</dbReference>
<protein>
    <recommendedName>
        <fullName evidence="5">S-adenosyl-L-methionine-dependent methyltransferase</fullName>
    </recommendedName>
</protein>
<dbReference type="PANTHER" id="PTHR13090:SF1">
    <property type="entry name" value="ARGININE-HYDROXYLASE NDUFAF5, MITOCHONDRIAL"/>
    <property type="match status" value="1"/>
</dbReference>
<dbReference type="SUPFAM" id="SSF53335">
    <property type="entry name" value="S-adenosyl-L-methionine-dependent methyltransferases"/>
    <property type="match status" value="1"/>
</dbReference>
<dbReference type="RefSeq" id="XP_020049578.1">
    <property type="nucleotide sequence ID" value="XM_020191022.1"/>
</dbReference>
<reference evidence="4" key="1">
    <citation type="submission" date="2016-05" db="EMBL/GenBank/DDBJ databases">
        <title>Comparative genomics of biotechnologically important yeasts.</title>
        <authorList>
            <consortium name="DOE Joint Genome Institute"/>
            <person name="Riley R."/>
            <person name="Haridas S."/>
            <person name="Wolfe K.H."/>
            <person name="Lopes M.R."/>
            <person name="Hittinger C.T."/>
            <person name="Goker M."/>
            <person name="Salamov A."/>
            <person name="Wisecaver J."/>
            <person name="Long T.M."/>
            <person name="Aerts A.L."/>
            <person name="Barry K."/>
            <person name="Choi C."/>
            <person name="Clum A."/>
            <person name="Coughlan A.Y."/>
            <person name="Deshpande S."/>
            <person name="Douglass A.P."/>
            <person name="Hanson S.J."/>
            <person name="Klenk H.-P."/>
            <person name="Labutti K."/>
            <person name="Lapidus A."/>
            <person name="Lindquist E."/>
            <person name="Lipzen A."/>
            <person name="Meier-Kolthoff J.P."/>
            <person name="Ohm R.A."/>
            <person name="Otillar R.P."/>
            <person name="Pangilinan J."/>
            <person name="Peng Y."/>
            <person name="Rokas A."/>
            <person name="Rosa C.A."/>
            <person name="Scheuner C."/>
            <person name="Sibirny A.A."/>
            <person name="Slot J.C."/>
            <person name="Stielow J.B."/>
            <person name="Sun H."/>
            <person name="Kurtzman C.P."/>
            <person name="Blackwell M."/>
            <person name="Grigoriev I.V."/>
            <person name="Jeffries T.W."/>
        </authorList>
    </citation>
    <scope>NUCLEOTIDE SEQUENCE [LARGE SCALE GENOMIC DNA]</scope>
    <source>
        <strain evidence="4">DSM 1968</strain>
    </source>
</reference>
<dbReference type="Proteomes" id="UP000095038">
    <property type="component" value="Unassembled WGS sequence"/>
</dbReference>
<dbReference type="STRING" id="1344418.A0A1D2VNS8"/>
<keyword evidence="1" id="KW-0489">Methyltransferase</keyword>
<dbReference type="GO" id="GO:0032981">
    <property type="term" value="P:mitochondrial respiratory chain complex I assembly"/>
    <property type="evidence" value="ECO:0007669"/>
    <property type="project" value="TreeGrafter"/>
</dbReference>
<organism evidence="3 4">
    <name type="scientific">Ascoidea rubescens DSM 1968</name>
    <dbReference type="NCBI Taxonomy" id="1344418"/>
    <lineage>
        <taxon>Eukaryota</taxon>
        <taxon>Fungi</taxon>
        <taxon>Dikarya</taxon>
        <taxon>Ascomycota</taxon>
        <taxon>Saccharomycotina</taxon>
        <taxon>Saccharomycetes</taxon>
        <taxon>Ascoideaceae</taxon>
        <taxon>Ascoidea</taxon>
    </lineage>
</organism>
<evidence type="ECO:0000256" key="1">
    <source>
        <dbReference type="ARBA" id="ARBA00022603"/>
    </source>
</evidence>
<evidence type="ECO:0008006" key="5">
    <source>
        <dbReference type="Google" id="ProtNLM"/>
    </source>
</evidence>
<evidence type="ECO:0000313" key="4">
    <source>
        <dbReference type="Proteomes" id="UP000095038"/>
    </source>
</evidence>
<evidence type="ECO:0000256" key="2">
    <source>
        <dbReference type="ARBA" id="ARBA00022679"/>
    </source>
</evidence>
<dbReference type="Pfam" id="PF13489">
    <property type="entry name" value="Methyltransf_23"/>
    <property type="match status" value="1"/>
</dbReference>
<dbReference type="GO" id="GO:0005739">
    <property type="term" value="C:mitochondrion"/>
    <property type="evidence" value="ECO:0007669"/>
    <property type="project" value="TreeGrafter"/>
</dbReference>
<evidence type="ECO:0000313" key="3">
    <source>
        <dbReference type="EMBL" id="ODV63271.1"/>
    </source>
</evidence>
<dbReference type="GeneID" id="30964658"/>
<keyword evidence="4" id="KW-1185">Reference proteome</keyword>
<dbReference type="InParanoid" id="A0A1D2VNS8"/>
<keyword evidence="2" id="KW-0808">Transferase</keyword>
<dbReference type="Gene3D" id="3.40.50.150">
    <property type="entry name" value="Vaccinia Virus protein VP39"/>
    <property type="match status" value="1"/>
</dbReference>
<sequence>MSYCKPVVGRHNGLGAWGLFKARYSTSNSNSPYTVFNRAIKLKQKANSSRNKDYDSVQYLKDESAKKLISRLSFINRSFDNVIDIGCESGNFEKVLFDNTILVCKDQEQNDFLKEFSKDKEVVRNKISNITMVDKCKELLFRNDFSFPNISLNKLVCDEEYLDSKDLIPDSYNLALSNLSMHWVNDIPSVFKKVFSLLSQKDTLFIGSIFGNDTLYELRSSLQLAELERKNGISPHVSPFITVQDLGNLLNKAGFKMLTIDIDEIVINYPGLFELLNDLQIMGENNCLYSSENKISKDTLLAADLIYKKFYGIENPHPAIDAESKICLPATFRLIYWIGWKDLTGNIKSAERGSGTVNLKDIL</sequence>
<dbReference type="GO" id="GO:0008168">
    <property type="term" value="F:methyltransferase activity"/>
    <property type="evidence" value="ECO:0007669"/>
    <property type="project" value="UniProtKB-KW"/>
</dbReference>
<dbReference type="InterPro" id="IPR029063">
    <property type="entry name" value="SAM-dependent_MTases_sf"/>
</dbReference>
<accession>A0A1D2VNS8</accession>
<gene>
    <name evidence="3" type="ORF">ASCRUDRAFT_40449</name>
</gene>
<dbReference type="AlphaFoldDB" id="A0A1D2VNS8"/>
<proteinExistence type="predicted"/>
<name>A0A1D2VNS8_9ASCO</name>
<dbReference type="OrthoDB" id="16816at2759"/>